<dbReference type="CDD" id="cd00402">
    <property type="entry name" value="Riboflavin_synthase_like"/>
    <property type="match status" value="1"/>
</dbReference>
<evidence type="ECO:0000313" key="14">
    <source>
        <dbReference type="EMBL" id="VYU44959.1"/>
    </source>
</evidence>
<protein>
    <recommendedName>
        <fullName evidence="6 10">Riboflavin synthase</fullName>
        <ecNumber evidence="5 10">2.5.1.9</ecNumber>
    </recommendedName>
</protein>
<evidence type="ECO:0000256" key="10">
    <source>
        <dbReference type="NCBIfam" id="TIGR00187"/>
    </source>
</evidence>
<comment type="catalytic activity">
    <reaction evidence="1">
        <text>2 6,7-dimethyl-8-(1-D-ribityl)lumazine + H(+) = 5-amino-6-(D-ribitylamino)uracil + riboflavin</text>
        <dbReference type="Rhea" id="RHEA:20772"/>
        <dbReference type="ChEBI" id="CHEBI:15378"/>
        <dbReference type="ChEBI" id="CHEBI:15934"/>
        <dbReference type="ChEBI" id="CHEBI:57986"/>
        <dbReference type="ChEBI" id="CHEBI:58201"/>
        <dbReference type="EC" id="2.5.1.9"/>
    </reaction>
</comment>
<dbReference type="Pfam" id="PF00677">
    <property type="entry name" value="Lum_binding"/>
    <property type="match status" value="2"/>
</dbReference>
<dbReference type="NCBIfam" id="NF006767">
    <property type="entry name" value="PRK09289.1"/>
    <property type="match status" value="1"/>
</dbReference>
<dbReference type="PROSITE" id="PS51177">
    <property type="entry name" value="LUMAZINE_BIND"/>
    <property type="match status" value="2"/>
</dbReference>
<evidence type="ECO:0000256" key="2">
    <source>
        <dbReference type="ARBA" id="ARBA00002803"/>
    </source>
</evidence>
<dbReference type="NCBIfam" id="NF009566">
    <property type="entry name" value="PRK13020.1"/>
    <property type="match status" value="1"/>
</dbReference>
<evidence type="ECO:0000256" key="11">
    <source>
        <dbReference type="PROSITE-ProRule" id="PRU00524"/>
    </source>
</evidence>
<dbReference type="SUPFAM" id="SSF63380">
    <property type="entry name" value="Riboflavin synthase domain-like"/>
    <property type="match status" value="2"/>
</dbReference>
<dbReference type="EC" id="2.5.1.9" evidence="5 10"/>
<dbReference type="EMBL" id="CACRUX010000092">
    <property type="protein sequence ID" value="VYU44959.1"/>
    <property type="molecule type" value="Genomic_DNA"/>
</dbReference>
<evidence type="ECO:0000256" key="9">
    <source>
        <dbReference type="ARBA" id="ARBA00022737"/>
    </source>
</evidence>
<proteinExistence type="predicted"/>
<dbReference type="AlphaFoldDB" id="A0A6N3EYY1"/>
<dbReference type="GO" id="GO:0004746">
    <property type="term" value="F:riboflavin synthase activity"/>
    <property type="evidence" value="ECO:0007669"/>
    <property type="project" value="UniProtKB-UniRule"/>
</dbReference>
<feature type="repeat" description="Lumazine-binding" evidence="11">
    <location>
        <begin position="1"/>
        <end position="96"/>
    </location>
</feature>
<evidence type="ECO:0000256" key="12">
    <source>
        <dbReference type="SAM" id="MobiDB-lite"/>
    </source>
</evidence>
<evidence type="ECO:0000259" key="13">
    <source>
        <dbReference type="PROSITE" id="PS51177"/>
    </source>
</evidence>
<dbReference type="InterPro" id="IPR001783">
    <property type="entry name" value="Lumazine-bd"/>
</dbReference>
<evidence type="ECO:0000256" key="6">
    <source>
        <dbReference type="ARBA" id="ARBA00013950"/>
    </source>
</evidence>
<dbReference type="FunFam" id="2.40.30.20:FF:000004">
    <property type="entry name" value="Riboflavin synthase, alpha subunit"/>
    <property type="match status" value="1"/>
</dbReference>
<dbReference type="RefSeq" id="WP_156705632.1">
    <property type="nucleotide sequence ID" value="NZ_CACRUX010000092.1"/>
</dbReference>
<keyword evidence="8 14" id="KW-0808">Transferase</keyword>
<feature type="compositionally biased region" description="Basic and acidic residues" evidence="12">
    <location>
        <begin position="213"/>
        <end position="222"/>
    </location>
</feature>
<dbReference type="Gene3D" id="2.40.30.20">
    <property type="match status" value="2"/>
</dbReference>
<feature type="domain" description="Lumazine-binding" evidence="13">
    <location>
        <begin position="97"/>
        <end position="193"/>
    </location>
</feature>
<feature type="compositionally biased region" description="Polar residues" evidence="12">
    <location>
        <begin position="200"/>
        <end position="210"/>
    </location>
</feature>
<dbReference type="NCBIfam" id="TIGR00187">
    <property type="entry name" value="ribE"/>
    <property type="match status" value="1"/>
</dbReference>
<name>A0A6N3EYY1_9FIRM</name>
<keyword evidence="7" id="KW-0686">Riboflavin biosynthesis</keyword>
<sequence length="233" mass="25190">MFTGIIEEVGHVVSAQRNAQAMRLTIAGDVIFSDMKIGDSIAVNGVCLTVTSFAGKQFVADVMPESVNMTTFSKFTSGQPVNLERAMASNGRFGGHMVAGHVDGQGRIRQIRKLDNSVVFTIETTPDVLDYIIYKGSIAVDGASLTVSKRERTYFEISIIPHTIANTVLANAKVGTVVNLETDIAGRYIRHFMTLDKEPSSGSEAGNASRATGEAKQESKSFSKDWLMSKGFI</sequence>
<feature type="domain" description="Lumazine-binding" evidence="13">
    <location>
        <begin position="1"/>
        <end position="96"/>
    </location>
</feature>
<accession>A0A6N3EYY1</accession>
<dbReference type="PANTHER" id="PTHR21098:SF12">
    <property type="entry name" value="RIBOFLAVIN SYNTHASE"/>
    <property type="match status" value="1"/>
</dbReference>
<dbReference type="FunFam" id="2.40.30.20:FF:000003">
    <property type="entry name" value="Riboflavin synthase, alpha subunit"/>
    <property type="match status" value="1"/>
</dbReference>
<dbReference type="InterPro" id="IPR017938">
    <property type="entry name" value="Riboflavin_synthase-like_b-brl"/>
</dbReference>
<comment type="function">
    <text evidence="2">Catalyzes the dismutation of two molecules of 6,7-dimethyl-8-ribityllumazine, resulting in the formation of riboflavin and 5-amino-6-(D-ribitylamino)uracil.</text>
</comment>
<dbReference type="InterPro" id="IPR026017">
    <property type="entry name" value="Lumazine-bd_dom"/>
</dbReference>
<evidence type="ECO:0000256" key="1">
    <source>
        <dbReference type="ARBA" id="ARBA00000968"/>
    </source>
</evidence>
<organism evidence="14">
    <name type="scientific">Veillonella ratti</name>
    <dbReference type="NCBI Taxonomy" id="103892"/>
    <lineage>
        <taxon>Bacteria</taxon>
        <taxon>Bacillati</taxon>
        <taxon>Bacillota</taxon>
        <taxon>Negativicutes</taxon>
        <taxon>Veillonellales</taxon>
        <taxon>Veillonellaceae</taxon>
        <taxon>Veillonella</taxon>
    </lineage>
</organism>
<evidence type="ECO:0000256" key="7">
    <source>
        <dbReference type="ARBA" id="ARBA00022619"/>
    </source>
</evidence>
<dbReference type="InterPro" id="IPR023366">
    <property type="entry name" value="ATP_synth_asu-like_sf"/>
</dbReference>
<dbReference type="GO" id="GO:0009231">
    <property type="term" value="P:riboflavin biosynthetic process"/>
    <property type="evidence" value="ECO:0007669"/>
    <property type="project" value="UniProtKB-KW"/>
</dbReference>
<keyword evidence="9" id="KW-0677">Repeat</keyword>
<reference evidence="14" key="1">
    <citation type="submission" date="2019-11" db="EMBL/GenBank/DDBJ databases">
        <authorList>
            <person name="Feng L."/>
        </authorList>
    </citation>
    <scope>NUCLEOTIDE SEQUENCE</scope>
    <source>
        <strain evidence="14">VrattiLFYP33</strain>
    </source>
</reference>
<gene>
    <name evidence="14" type="primary">ribE</name>
    <name evidence="14" type="ORF">VRLFYP33_02088</name>
</gene>
<evidence type="ECO:0000256" key="8">
    <source>
        <dbReference type="ARBA" id="ARBA00022679"/>
    </source>
</evidence>
<dbReference type="PANTHER" id="PTHR21098">
    <property type="entry name" value="RIBOFLAVIN SYNTHASE ALPHA CHAIN"/>
    <property type="match status" value="1"/>
</dbReference>
<comment type="pathway">
    <text evidence="3">Cofactor biosynthesis; riboflavin biosynthesis; riboflavin from 2-hydroxy-3-oxobutyl phosphate and 5-amino-6-(D-ribitylamino)uracil: step 2/2.</text>
</comment>
<feature type="region of interest" description="Disordered" evidence="12">
    <location>
        <begin position="198"/>
        <end position="222"/>
    </location>
</feature>
<evidence type="ECO:0000256" key="3">
    <source>
        <dbReference type="ARBA" id="ARBA00004887"/>
    </source>
</evidence>
<feature type="repeat" description="Lumazine-binding" evidence="11">
    <location>
        <begin position="97"/>
        <end position="193"/>
    </location>
</feature>
<evidence type="ECO:0000256" key="5">
    <source>
        <dbReference type="ARBA" id="ARBA00012827"/>
    </source>
</evidence>
<evidence type="ECO:0000256" key="4">
    <source>
        <dbReference type="ARBA" id="ARBA00011233"/>
    </source>
</evidence>
<comment type="subunit">
    <text evidence="4">Homotrimer.</text>
</comment>
<dbReference type="PIRSF" id="PIRSF000498">
    <property type="entry name" value="Riboflavin_syn_A"/>
    <property type="match status" value="1"/>
</dbReference>